<comment type="subcellular location">
    <subcellularLocation>
        <location evidence="1">Nucleus</location>
    </subcellularLocation>
</comment>
<evidence type="ECO:0000256" key="4">
    <source>
        <dbReference type="ARBA" id="ARBA00022763"/>
    </source>
</evidence>
<evidence type="ECO:0000256" key="7">
    <source>
        <dbReference type="ARBA" id="ARBA00023172"/>
    </source>
</evidence>
<dbReference type="GO" id="GO:0003697">
    <property type="term" value="F:single-stranded DNA binding"/>
    <property type="evidence" value="ECO:0007669"/>
    <property type="project" value="TreeGrafter"/>
</dbReference>
<organism evidence="12 13">
    <name type="scientific">[Myrmecia] bisecta</name>
    <dbReference type="NCBI Taxonomy" id="41462"/>
    <lineage>
        <taxon>Eukaryota</taxon>
        <taxon>Viridiplantae</taxon>
        <taxon>Chlorophyta</taxon>
        <taxon>core chlorophytes</taxon>
        <taxon>Trebouxiophyceae</taxon>
        <taxon>Trebouxiales</taxon>
        <taxon>Trebouxiaceae</taxon>
        <taxon>Myrmecia</taxon>
    </lineage>
</organism>
<proteinExistence type="inferred from homology"/>
<dbReference type="SUPFAM" id="SSF52540">
    <property type="entry name" value="P-loop containing nucleoside triphosphate hydrolases"/>
    <property type="match status" value="1"/>
</dbReference>
<evidence type="ECO:0000313" key="13">
    <source>
        <dbReference type="Proteomes" id="UP001489004"/>
    </source>
</evidence>
<dbReference type="Proteomes" id="UP001489004">
    <property type="component" value="Unassembled WGS sequence"/>
</dbReference>
<evidence type="ECO:0000256" key="6">
    <source>
        <dbReference type="ARBA" id="ARBA00023125"/>
    </source>
</evidence>
<evidence type="ECO:0000256" key="3">
    <source>
        <dbReference type="ARBA" id="ARBA00022741"/>
    </source>
</evidence>
<comment type="similarity">
    <text evidence="2">Belongs to the RecA family. RAD51 subfamily.</text>
</comment>
<sequence length="336" mass="35754">MRLDSLNLPLETAEVEELARHYPSVEHFCSRLDDPAFPTDDKQQTRKQQALGVLHQHILTHVAPPVQSGLSLFAHLRDDVRLLPTGCTSLDGLLRGGLREGTMTELVGESASGKTQLCIMAAVATAMRGEHVVYLDTSASFTARRAAAMYDHAARQEAAPESLGDTLAHITVQRVHNIHALLSALDTWAAYLQAEQGNQPPKRPSLLVVDSASALVSPILGGGQHSQGHALMICLARFLKHMAAYHRLAVLSTNHVVGGGGAGWGSKPEGSGSARSSETRPALGESWRSQPHVRVQLACGEGAARSATLKASALSACEHSVWFELCEAGGVALEPG</sequence>
<evidence type="ECO:0000313" key="12">
    <source>
        <dbReference type="EMBL" id="KAK9817811.1"/>
    </source>
</evidence>
<keyword evidence="7" id="KW-0233">DNA recombination</keyword>
<name>A0AAW1PVT4_9CHLO</name>
<dbReference type="InterPro" id="IPR047323">
    <property type="entry name" value="Rad51D_C"/>
</dbReference>
<dbReference type="PROSITE" id="PS50162">
    <property type="entry name" value="RECA_2"/>
    <property type="match status" value="1"/>
</dbReference>
<keyword evidence="5" id="KW-0067">ATP-binding</keyword>
<dbReference type="GO" id="GO:0005524">
    <property type="term" value="F:ATP binding"/>
    <property type="evidence" value="ECO:0007669"/>
    <property type="project" value="UniProtKB-KW"/>
</dbReference>
<keyword evidence="3" id="KW-0547">Nucleotide-binding</keyword>
<evidence type="ECO:0000256" key="10">
    <source>
        <dbReference type="SAM" id="MobiDB-lite"/>
    </source>
</evidence>
<keyword evidence="4" id="KW-0227">DNA damage</keyword>
<evidence type="ECO:0000259" key="11">
    <source>
        <dbReference type="PROSITE" id="PS50162"/>
    </source>
</evidence>
<dbReference type="GO" id="GO:0042148">
    <property type="term" value="P:DNA strand invasion"/>
    <property type="evidence" value="ECO:0007669"/>
    <property type="project" value="TreeGrafter"/>
</dbReference>
<evidence type="ECO:0000256" key="2">
    <source>
        <dbReference type="ARBA" id="ARBA00007095"/>
    </source>
</evidence>
<dbReference type="AlphaFoldDB" id="A0AAW1PVT4"/>
<dbReference type="Gene3D" id="3.40.50.300">
    <property type="entry name" value="P-loop containing nucleotide triphosphate hydrolases"/>
    <property type="match status" value="1"/>
</dbReference>
<dbReference type="GO" id="GO:0005815">
    <property type="term" value="C:microtubule organizing center"/>
    <property type="evidence" value="ECO:0007669"/>
    <property type="project" value="TreeGrafter"/>
</dbReference>
<dbReference type="EMBL" id="JALJOR010000004">
    <property type="protein sequence ID" value="KAK9817811.1"/>
    <property type="molecule type" value="Genomic_DNA"/>
</dbReference>
<feature type="region of interest" description="Disordered" evidence="10">
    <location>
        <begin position="262"/>
        <end position="289"/>
    </location>
</feature>
<evidence type="ECO:0000256" key="9">
    <source>
        <dbReference type="ARBA" id="ARBA00023242"/>
    </source>
</evidence>
<feature type="domain" description="RecA family profile 1" evidence="11">
    <location>
        <begin position="79"/>
        <end position="256"/>
    </location>
</feature>
<evidence type="ECO:0000256" key="5">
    <source>
        <dbReference type="ARBA" id="ARBA00022840"/>
    </source>
</evidence>
<dbReference type="GO" id="GO:0000400">
    <property type="term" value="F:four-way junction DNA binding"/>
    <property type="evidence" value="ECO:0007669"/>
    <property type="project" value="TreeGrafter"/>
</dbReference>
<reference evidence="12 13" key="1">
    <citation type="journal article" date="2024" name="Nat. Commun.">
        <title>Phylogenomics reveals the evolutionary origins of lichenization in chlorophyte algae.</title>
        <authorList>
            <person name="Puginier C."/>
            <person name="Libourel C."/>
            <person name="Otte J."/>
            <person name="Skaloud P."/>
            <person name="Haon M."/>
            <person name="Grisel S."/>
            <person name="Petersen M."/>
            <person name="Berrin J.G."/>
            <person name="Delaux P.M."/>
            <person name="Dal Grande F."/>
            <person name="Keller J."/>
        </authorList>
    </citation>
    <scope>NUCLEOTIDE SEQUENCE [LARGE SCALE GENOMIC DNA]</scope>
    <source>
        <strain evidence="12 13">SAG 2043</strain>
    </source>
</reference>
<keyword evidence="13" id="KW-1185">Reference proteome</keyword>
<dbReference type="GO" id="GO:0005657">
    <property type="term" value="C:replication fork"/>
    <property type="evidence" value="ECO:0007669"/>
    <property type="project" value="TreeGrafter"/>
</dbReference>
<dbReference type="PANTHER" id="PTHR46457">
    <property type="entry name" value="DNA REPAIR PROTEIN RAD51 HOMOLOG 4"/>
    <property type="match status" value="1"/>
</dbReference>
<evidence type="ECO:0000256" key="8">
    <source>
        <dbReference type="ARBA" id="ARBA00023204"/>
    </source>
</evidence>
<dbReference type="GO" id="GO:0140664">
    <property type="term" value="F:ATP-dependent DNA damage sensor activity"/>
    <property type="evidence" value="ECO:0007669"/>
    <property type="project" value="InterPro"/>
</dbReference>
<dbReference type="InterPro" id="IPR020588">
    <property type="entry name" value="RecA_ATP-bd"/>
</dbReference>
<keyword evidence="6" id="KW-0238">DNA-binding</keyword>
<dbReference type="GO" id="GO:0000723">
    <property type="term" value="P:telomere maintenance"/>
    <property type="evidence" value="ECO:0007669"/>
    <property type="project" value="TreeGrafter"/>
</dbReference>
<accession>A0AAW1PVT4</accession>
<dbReference type="InterPro" id="IPR051988">
    <property type="entry name" value="HRR_RAD51_Paralog"/>
</dbReference>
<dbReference type="InterPro" id="IPR027417">
    <property type="entry name" value="P-loop_NTPase"/>
</dbReference>
<evidence type="ECO:0000256" key="1">
    <source>
        <dbReference type="ARBA" id="ARBA00004123"/>
    </source>
</evidence>
<dbReference type="CDD" id="cd19489">
    <property type="entry name" value="Rad51D"/>
    <property type="match status" value="1"/>
</dbReference>
<dbReference type="GO" id="GO:0007131">
    <property type="term" value="P:reciprocal meiotic recombination"/>
    <property type="evidence" value="ECO:0007669"/>
    <property type="project" value="TreeGrafter"/>
</dbReference>
<comment type="caution">
    <text evidence="12">The sequence shown here is derived from an EMBL/GenBank/DDBJ whole genome shotgun (WGS) entry which is preliminary data.</text>
</comment>
<dbReference type="InterPro" id="IPR013632">
    <property type="entry name" value="Rad51_C"/>
</dbReference>
<dbReference type="GO" id="GO:0033063">
    <property type="term" value="C:Rad51B-Rad51C-Rad51D-XRCC2 complex"/>
    <property type="evidence" value="ECO:0007669"/>
    <property type="project" value="TreeGrafter"/>
</dbReference>
<dbReference type="Pfam" id="PF08423">
    <property type="entry name" value="Rad51"/>
    <property type="match status" value="1"/>
</dbReference>
<keyword evidence="9" id="KW-0539">Nucleus</keyword>
<gene>
    <name evidence="12" type="ORF">WJX72_002565</name>
</gene>
<keyword evidence="8" id="KW-0234">DNA repair</keyword>
<dbReference type="GO" id="GO:0000724">
    <property type="term" value="P:double-strand break repair via homologous recombination"/>
    <property type="evidence" value="ECO:0007669"/>
    <property type="project" value="TreeGrafter"/>
</dbReference>
<protein>
    <recommendedName>
        <fullName evidence="11">RecA family profile 1 domain-containing protein</fullName>
    </recommendedName>
</protein>
<dbReference type="PANTHER" id="PTHR46457:SF1">
    <property type="entry name" value="DNA REPAIR PROTEIN RAD51 HOMOLOG 4"/>
    <property type="match status" value="1"/>
</dbReference>